<dbReference type="Gene3D" id="1.10.10.10">
    <property type="entry name" value="Winged helix-like DNA-binding domain superfamily/Winged helix DNA-binding domain"/>
    <property type="match status" value="1"/>
</dbReference>
<proteinExistence type="predicted"/>
<reference evidence="5 6" key="1">
    <citation type="submission" date="2022-05" db="EMBL/GenBank/DDBJ databases">
        <title>Genome Sequencing of Bee-Associated Microbes.</title>
        <authorList>
            <person name="Dunlap C."/>
        </authorList>
    </citation>
    <scope>NUCLEOTIDE SEQUENCE [LARGE SCALE GENOMIC DNA]</scope>
    <source>
        <strain evidence="5 6">NRRL B-04010</strain>
    </source>
</reference>
<evidence type="ECO:0000259" key="4">
    <source>
        <dbReference type="PROSITE" id="PS51000"/>
    </source>
</evidence>
<dbReference type="Gene3D" id="3.40.50.1360">
    <property type="match status" value="1"/>
</dbReference>
<evidence type="ECO:0000256" key="2">
    <source>
        <dbReference type="ARBA" id="ARBA00023125"/>
    </source>
</evidence>
<dbReference type="InterPro" id="IPR036388">
    <property type="entry name" value="WH-like_DNA-bd_sf"/>
</dbReference>
<dbReference type="PANTHER" id="PTHR30363:SF44">
    <property type="entry name" value="AGA OPERON TRANSCRIPTIONAL REPRESSOR-RELATED"/>
    <property type="match status" value="1"/>
</dbReference>
<feature type="domain" description="HTH deoR-type" evidence="4">
    <location>
        <begin position="5"/>
        <end position="60"/>
    </location>
</feature>
<keyword evidence="2 5" id="KW-0238">DNA-binding</keyword>
<dbReference type="InterPro" id="IPR018356">
    <property type="entry name" value="Tscrpt_reg_HTH_DeoR_CS"/>
</dbReference>
<dbReference type="PROSITE" id="PS51000">
    <property type="entry name" value="HTH_DEOR_2"/>
    <property type="match status" value="1"/>
</dbReference>
<dbReference type="SMART" id="SM00420">
    <property type="entry name" value="HTH_DEOR"/>
    <property type="match status" value="1"/>
</dbReference>
<dbReference type="InterPro" id="IPR001034">
    <property type="entry name" value="DeoR_HTH"/>
</dbReference>
<keyword evidence="3" id="KW-0804">Transcription</keyword>
<accession>A0ABT4GTZ4</accession>
<comment type="caution">
    <text evidence="5">The sequence shown here is derived from an EMBL/GenBank/DDBJ whole genome shotgun (WGS) entry which is preliminary data.</text>
</comment>
<dbReference type="Proteomes" id="UP001527181">
    <property type="component" value="Unassembled WGS sequence"/>
</dbReference>
<dbReference type="SMART" id="SM01134">
    <property type="entry name" value="DeoRC"/>
    <property type="match status" value="1"/>
</dbReference>
<dbReference type="GeneID" id="94489504"/>
<gene>
    <name evidence="5" type="ORF">M5X12_04935</name>
</gene>
<dbReference type="RefSeq" id="WP_005546563.1">
    <property type="nucleotide sequence ID" value="NZ_JAKOBS010000003.1"/>
</dbReference>
<dbReference type="SUPFAM" id="SSF100950">
    <property type="entry name" value="NagB/RpiA/CoA transferase-like"/>
    <property type="match status" value="1"/>
</dbReference>
<dbReference type="PROSITE" id="PS00894">
    <property type="entry name" value="HTH_DEOR_1"/>
    <property type="match status" value="1"/>
</dbReference>
<sequence>MPLLAIERRKRIMQHLYKDGRVLVAELSKQFRVTEETVRRDLGRMEKEGLLLRTHGGAFLAETSVSSEVPVWVREDCYLSEKKWIGTKCAKLIRNGDTIMLDSSTTSLHIAKIIKTHKQLTVITNSLNVLMELADAEDIRLISTGGTLRRRSLSYSGHAAAKSLSRYTADKAFLSCSGIDLKHGVTDANEDEAEMRKIMLQHAKQTILVADITKCEKIGLIKIADLSSFQMLVTNCPLPAQWKEELSTQSIAIDDECDPNKQYAAACRSKKEDKKPLPLS</sequence>
<evidence type="ECO:0000256" key="1">
    <source>
        <dbReference type="ARBA" id="ARBA00023015"/>
    </source>
</evidence>
<protein>
    <submittedName>
        <fullName evidence="5">DeoR/GlpR family DNA-binding transcription regulator</fullName>
    </submittedName>
</protein>
<organism evidence="5 6">
    <name type="scientific">Paenibacillus alvei</name>
    <name type="common">Bacillus alvei</name>
    <dbReference type="NCBI Taxonomy" id="44250"/>
    <lineage>
        <taxon>Bacteria</taxon>
        <taxon>Bacillati</taxon>
        <taxon>Bacillota</taxon>
        <taxon>Bacilli</taxon>
        <taxon>Bacillales</taxon>
        <taxon>Paenibacillaceae</taxon>
        <taxon>Paenibacillus</taxon>
    </lineage>
</organism>
<dbReference type="EMBL" id="JAMDNP010000006">
    <property type="protein sequence ID" value="MCY9759921.1"/>
    <property type="molecule type" value="Genomic_DNA"/>
</dbReference>
<evidence type="ECO:0000313" key="5">
    <source>
        <dbReference type="EMBL" id="MCY9759921.1"/>
    </source>
</evidence>
<keyword evidence="1" id="KW-0805">Transcription regulation</keyword>
<name>A0ABT4GTZ4_PAEAL</name>
<dbReference type="InterPro" id="IPR014036">
    <property type="entry name" value="DeoR-like_C"/>
</dbReference>
<dbReference type="PRINTS" id="PR00037">
    <property type="entry name" value="HTHLACR"/>
</dbReference>
<dbReference type="InterPro" id="IPR050313">
    <property type="entry name" value="Carb_Metab_HTH_regulators"/>
</dbReference>
<dbReference type="GO" id="GO:0003677">
    <property type="term" value="F:DNA binding"/>
    <property type="evidence" value="ECO:0007669"/>
    <property type="project" value="UniProtKB-KW"/>
</dbReference>
<dbReference type="PANTHER" id="PTHR30363">
    <property type="entry name" value="HTH-TYPE TRANSCRIPTIONAL REGULATOR SRLR-RELATED"/>
    <property type="match status" value="1"/>
</dbReference>
<dbReference type="InterPro" id="IPR037171">
    <property type="entry name" value="NagB/RpiA_transferase-like"/>
</dbReference>
<dbReference type="SUPFAM" id="SSF46785">
    <property type="entry name" value="Winged helix' DNA-binding domain"/>
    <property type="match status" value="1"/>
</dbReference>
<dbReference type="Pfam" id="PF00455">
    <property type="entry name" value="DeoRC"/>
    <property type="match status" value="1"/>
</dbReference>
<evidence type="ECO:0000313" key="6">
    <source>
        <dbReference type="Proteomes" id="UP001527181"/>
    </source>
</evidence>
<dbReference type="Pfam" id="PF08220">
    <property type="entry name" value="HTH_DeoR"/>
    <property type="match status" value="1"/>
</dbReference>
<dbReference type="InterPro" id="IPR036390">
    <property type="entry name" value="WH_DNA-bd_sf"/>
</dbReference>
<keyword evidence="6" id="KW-1185">Reference proteome</keyword>
<evidence type="ECO:0000256" key="3">
    <source>
        <dbReference type="ARBA" id="ARBA00023163"/>
    </source>
</evidence>